<dbReference type="Proteomes" id="UP000440578">
    <property type="component" value="Unassembled WGS sequence"/>
</dbReference>
<feature type="domain" description="Stealth protein CR1 conserved region 1" evidence="4">
    <location>
        <begin position="90"/>
        <end position="117"/>
    </location>
</feature>
<dbReference type="Pfam" id="PF17102">
    <property type="entry name" value="Stealth_CR3"/>
    <property type="match status" value="1"/>
</dbReference>
<organism evidence="6 7">
    <name type="scientific">Amphibalanus amphitrite</name>
    <name type="common">Striped barnacle</name>
    <name type="synonym">Balanus amphitrite</name>
    <dbReference type="NCBI Taxonomy" id="1232801"/>
    <lineage>
        <taxon>Eukaryota</taxon>
        <taxon>Metazoa</taxon>
        <taxon>Ecdysozoa</taxon>
        <taxon>Arthropoda</taxon>
        <taxon>Crustacea</taxon>
        <taxon>Multicrustacea</taxon>
        <taxon>Cirripedia</taxon>
        <taxon>Thoracica</taxon>
        <taxon>Thoracicalcarea</taxon>
        <taxon>Balanomorpha</taxon>
        <taxon>Balanoidea</taxon>
        <taxon>Balanidae</taxon>
        <taxon>Amphibalaninae</taxon>
        <taxon>Amphibalanus</taxon>
    </lineage>
</organism>
<accession>A0A6A4W612</accession>
<dbReference type="EMBL" id="VIIS01001499">
    <property type="protein sequence ID" value="KAF0297341.1"/>
    <property type="molecule type" value="Genomic_DNA"/>
</dbReference>
<evidence type="ECO:0000259" key="5">
    <source>
        <dbReference type="Pfam" id="PF17102"/>
    </source>
</evidence>
<protein>
    <submittedName>
        <fullName evidence="6">Exopolysaccharide phosphotransferase</fullName>
    </submittedName>
</protein>
<dbReference type="GO" id="GO:0046835">
    <property type="term" value="P:carbohydrate phosphorylation"/>
    <property type="evidence" value="ECO:0007669"/>
    <property type="project" value="TreeGrafter"/>
</dbReference>
<proteinExistence type="inferred from homology"/>
<keyword evidence="2 6" id="KW-0808">Transferase</keyword>
<comment type="similarity">
    <text evidence="1">Belongs to the stealth family.</text>
</comment>
<dbReference type="InterPro" id="IPR031358">
    <property type="entry name" value="Stealth_CR1"/>
</dbReference>
<dbReference type="Pfam" id="PF17101">
    <property type="entry name" value="Stealth_CR1"/>
    <property type="match status" value="1"/>
</dbReference>
<evidence type="ECO:0000256" key="2">
    <source>
        <dbReference type="ARBA" id="ARBA00022679"/>
    </source>
</evidence>
<feature type="domain" description="Stealth protein CR3 conserved region 3" evidence="5">
    <location>
        <begin position="279"/>
        <end position="324"/>
    </location>
</feature>
<dbReference type="InterPro" id="IPR021520">
    <property type="entry name" value="Stealth_CR2"/>
</dbReference>
<gene>
    <name evidence="6" type="ORF">FJT64_005261</name>
</gene>
<name>A0A6A4W612_AMPAM</name>
<dbReference type="PANTHER" id="PTHR24045:SF0">
    <property type="entry name" value="N-ACETYLGLUCOSAMINE-1-PHOSPHOTRANSFERASE SUBUNITS ALPHA_BETA"/>
    <property type="match status" value="1"/>
</dbReference>
<evidence type="ECO:0000313" key="7">
    <source>
        <dbReference type="Proteomes" id="UP000440578"/>
    </source>
</evidence>
<dbReference type="GO" id="GO:0005794">
    <property type="term" value="C:Golgi apparatus"/>
    <property type="evidence" value="ECO:0007669"/>
    <property type="project" value="TreeGrafter"/>
</dbReference>
<reference evidence="6 7" key="1">
    <citation type="submission" date="2019-07" db="EMBL/GenBank/DDBJ databases">
        <title>Draft genome assembly of a fouling barnacle, Amphibalanus amphitrite (Darwin, 1854): The first reference genome for Thecostraca.</title>
        <authorList>
            <person name="Kim W."/>
        </authorList>
    </citation>
    <scope>NUCLEOTIDE SEQUENCE [LARGE SCALE GENOMIC DNA]</scope>
    <source>
        <strain evidence="6">SNU_AA5</strain>
        <tissue evidence="6">Soma without cirri and trophi</tissue>
    </source>
</reference>
<dbReference type="GO" id="GO:0016256">
    <property type="term" value="P:N-glycan processing to lysosome"/>
    <property type="evidence" value="ECO:0007669"/>
    <property type="project" value="TreeGrafter"/>
</dbReference>
<feature type="domain" description="Stealth protein CR2 conserved region 2" evidence="3">
    <location>
        <begin position="130"/>
        <end position="234"/>
    </location>
</feature>
<evidence type="ECO:0000256" key="1">
    <source>
        <dbReference type="ARBA" id="ARBA00007583"/>
    </source>
</evidence>
<keyword evidence="7" id="KW-1185">Reference proteome</keyword>
<dbReference type="InterPro" id="IPR047141">
    <property type="entry name" value="Stealth"/>
</dbReference>
<evidence type="ECO:0000259" key="3">
    <source>
        <dbReference type="Pfam" id="PF11380"/>
    </source>
</evidence>
<dbReference type="GO" id="GO:0003976">
    <property type="term" value="F:UDP-N-acetylglucosamine-lysosomal-enzyme N-acetylglucosaminephosphotransferase activity"/>
    <property type="evidence" value="ECO:0007669"/>
    <property type="project" value="TreeGrafter"/>
</dbReference>
<dbReference type="OrthoDB" id="263283at2759"/>
<dbReference type="Pfam" id="PF11380">
    <property type="entry name" value="Stealth_CR2"/>
    <property type="match status" value="1"/>
</dbReference>
<dbReference type="PANTHER" id="PTHR24045">
    <property type="match status" value="1"/>
</dbReference>
<evidence type="ECO:0000259" key="4">
    <source>
        <dbReference type="Pfam" id="PF17101"/>
    </source>
</evidence>
<comment type="caution">
    <text evidence="6">The sequence shown here is derived from an EMBL/GenBank/DDBJ whole genome shotgun (WGS) entry which is preliminary data.</text>
</comment>
<dbReference type="AlphaFoldDB" id="A0A6A4W612"/>
<sequence>MRSLTGRRSSCDRLSLGDIRRSGALLATVAVFCVSVRVLSTHQLLHTEQQPSGCYSEHVARLQEISESSGDVCTDNLLGRRLAGQSCPDPPIDAVYTWVNYSDPKFQQQLEDTLKQLGRKPWPVSVAPYRFVDNDELRFSLRSLERHAPWVRRVFVVTNGQVPHWLNLDNPRITVISHEQIFANKSHLPTFSSPAIEANIHHIPGLSERFLYLNDDFLITQPVWPEDFVSSSGEYTIYMDEPIGNGLPGDPFYPSLQSTDRMLERQYGAAQRHYIADVPLLMERRLLRELHRLFPDEYTTTSAGRVRQPTDIQFQMAYSYFIMSERRTVPLEQVFEELDTDGSGDWSATEVRTALARLRPVPLPADAVQSFTSTLRACGGRNDSVLSRELVLGCAPVTDELRGRLGARPRFQYRLGPREHWSMTILGTDADRAARHLDLVRRDPPRFSAFNNAFSGADEDMARRVSRLLKDLLQALFGRPSQFERSV</sequence>
<dbReference type="InterPro" id="IPR031357">
    <property type="entry name" value="Stealth_CR3"/>
</dbReference>
<evidence type="ECO:0000313" key="6">
    <source>
        <dbReference type="EMBL" id="KAF0297341.1"/>
    </source>
</evidence>